<dbReference type="PANTHER" id="PTHR22879">
    <property type="entry name" value="NUT FAMILY MEMBER 1"/>
    <property type="match status" value="1"/>
</dbReference>
<protein>
    <submittedName>
        <fullName evidence="4">NUT midline carcinoma family member 1</fullName>
    </submittedName>
</protein>
<feature type="compositionally biased region" description="Polar residues" evidence="2">
    <location>
        <begin position="525"/>
        <end position="551"/>
    </location>
</feature>
<feature type="compositionally biased region" description="Polar residues" evidence="2">
    <location>
        <begin position="495"/>
        <end position="504"/>
    </location>
</feature>
<evidence type="ECO:0000256" key="1">
    <source>
        <dbReference type="ARBA" id="ARBA00010586"/>
    </source>
</evidence>
<feature type="compositionally biased region" description="Basic residues" evidence="2">
    <location>
        <begin position="681"/>
        <end position="701"/>
    </location>
</feature>
<feature type="compositionally biased region" description="Pro residues" evidence="2">
    <location>
        <begin position="136"/>
        <end position="146"/>
    </location>
</feature>
<name>A0A8C9PPN9_SPEDA</name>
<evidence type="ECO:0000256" key="2">
    <source>
        <dbReference type="SAM" id="MobiDB-lite"/>
    </source>
</evidence>
<feature type="compositionally biased region" description="Polar residues" evidence="2">
    <location>
        <begin position="611"/>
        <end position="626"/>
    </location>
</feature>
<evidence type="ECO:0000259" key="3">
    <source>
        <dbReference type="Pfam" id="PF12881"/>
    </source>
</evidence>
<feature type="compositionally biased region" description="Pro residues" evidence="2">
    <location>
        <begin position="290"/>
        <end position="304"/>
    </location>
</feature>
<dbReference type="InterPro" id="IPR024310">
    <property type="entry name" value="NUT"/>
</dbReference>
<accession>A0A8C9PPN9</accession>
<proteinExistence type="inferred from homology"/>
<organism evidence="4 5">
    <name type="scientific">Spermophilus dauricus</name>
    <name type="common">Daurian ground squirrel</name>
    <dbReference type="NCBI Taxonomy" id="99837"/>
    <lineage>
        <taxon>Eukaryota</taxon>
        <taxon>Metazoa</taxon>
        <taxon>Chordata</taxon>
        <taxon>Craniata</taxon>
        <taxon>Vertebrata</taxon>
        <taxon>Euteleostomi</taxon>
        <taxon>Mammalia</taxon>
        <taxon>Eutheria</taxon>
        <taxon>Euarchontoglires</taxon>
        <taxon>Glires</taxon>
        <taxon>Rodentia</taxon>
        <taxon>Sciuromorpha</taxon>
        <taxon>Sciuridae</taxon>
        <taxon>Xerinae</taxon>
        <taxon>Marmotini</taxon>
        <taxon>Spermophilus</taxon>
    </lineage>
</organism>
<dbReference type="Pfam" id="PF12881">
    <property type="entry name" value="NUT"/>
    <property type="match status" value="1"/>
</dbReference>
<reference evidence="4" key="1">
    <citation type="submission" date="2025-08" db="UniProtKB">
        <authorList>
            <consortium name="Ensembl"/>
        </authorList>
    </citation>
    <scope>IDENTIFICATION</scope>
</reference>
<feature type="region of interest" description="Disordered" evidence="2">
    <location>
        <begin position="481"/>
        <end position="584"/>
    </location>
</feature>
<dbReference type="Ensembl" id="ENSSDAT00000012912.1">
    <property type="protein sequence ID" value="ENSSDAP00000011405.1"/>
    <property type="gene ID" value="ENSSDAG00000010242.1"/>
</dbReference>
<feature type="region of interest" description="Disordered" evidence="2">
    <location>
        <begin position="362"/>
        <end position="381"/>
    </location>
</feature>
<dbReference type="PANTHER" id="PTHR22879:SF13">
    <property type="entry name" value="NUT FAMILY MEMBER 1"/>
    <property type="match status" value="1"/>
</dbReference>
<keyword evidence="5" id="KW-1185">Reference proteome</keyword>
<sequence length="701" mass="75327">MASDGASPLLGPDVTMKPGAALSPFTVLPFPPPTPGNPLVLSAFPSPLLVTGEASSGPSGAGTAAGKVIVKVKAEGGPAEPSQTQNFILTQTTLSWIPSGAPCGGSEGPPARYITASNMKPILPTEAVGLSQEGPPGLPPQAPPPAAQLAPIVPPEKAWPGPQGALGEAGSASTQKPSLGDLAYTSKGVYENFRRWQRYKALARRHESQSPDVEALSCFLIPVLRSLARLKPTMTLEEGLPRAVQEWEHTSNFDRMIFYEMAEKFMEFEAEEELQIQNAQLMNGAQGLPPAAPLKSDPPGPPVPEVCQQPVYIPKKAASKARAPRRRQRKPQRPPVPEASKEIPPEAVREYIDIMEGLEGSHLATGESDGKQEEQQEEEAMYPDPSLLGYIDELCSQEIFVSKVEAIIHPQFMADLLSPEQERDPLALMEELEQEEGLTLAQVNLGEKGLGRAIWEVLGPLGTAWQLTGLQRLCPFAGRKAPSPRNLQLGVSKDTCPTNFTSDDPQGVGREDKGLSKQNDLVPLQSDQDTLTLRASKSTSPHQGLQSSSPRWGTKDALVLRETSPMSKTYTSDVIKGGEKEEGEDEGLSNFAYLLASKLSLSPRGPPLSPCQASGSRSIQRSSYPSTEERGLSQAPYPVKSGKRAVVGGLAAAEKRPQSGTQLGVPGEKPPALGAVQPSQPRKRRRDSFVTGRRKKRRRSQ</sequence>
<evidence type="ECO:0000313" key="5">
    <source>
        <dbReference type="Proteomes" id="UP000694422"/>
    </source>
</evidence>
<dbReference type="Proteomes" id="UP000694422">
    <property type="component" value="Unplaced"/>
</dbReference>
<feature type="region of interest" description="Disordered" evidence="2">
    <location>
        <begin position="130"/>
        <end position="178"/>
    </location>
</feature>
<feature type="region of interest" description="Disordered" evidence="2">
    <location>
        <begin position="284"/>
        <end position="346"/>
    </location>
</feature>
<feature type="region of interest" description="Disordered" evidence="2">
    <location>
        <begin position="602"/>
        <end position="701"/>
    </location>
</feature>
<reference evidence="4" key="2">
    <citation type="submission" date="2025-09" db="UniProtKB">
        <authorList>
            <consortium name="Ensembl"/>
        </authorList>
    </citation>
    <scope>IDENTIFICATION</scope>
</reference>
<comment type="similarity">
    <text evidence="1">Belongs to the NUT family.</text>
</comment>
<feature type="compositionally biased region" description="Basic residues" evidence="2">
    <location>
        <begin position="317"/>
        <end position="332"/>
    </location>
</feature>
<dbReference type="AlphaFoldDB" id="A0A8C9PPN9"/>
<evidence type="ECO:0000313" key="4">
    <source>
        <dbReference type="Ensembl" id="ENSSDAP00000011405.1"/>
    </source>
</evidence>
<dbReference type="InterPro" id="IPR024309">
    <property type="entry name" value="NUT_N"/>
</dbReference>
<feature type="domain" description="Nuclear Testis protein N-terminal" evidence="3">
    <location>
        <begin position="35"/>
        <end position="698"/>
    </location>
</feature>